<accession>A0A428KJ22</accession>
<gene>
    <name evidence="3" type="ORF">EI293_04200</name>
</gene>
<protein>
    <submittedName>
        <fullName evidence="3">Carboxymuconolactone decarboxylase</fullName>
    </submittedName>
</protein>
<reference evidence="3 4" key="1">
    <citation type="submission" date="2018-12" db="EMBL/GenBank/DDBJ databases">
        <authorList>
            <person name="Feng G."/>
            <person name="Zhu H."/>
        </authorList>
    </citation>
    <scope>NUCLEOTIDE SEQUENCE [LARGE SCALE GENOMIC DNA]</scope>
    <source>
        <strain evidence="3 4">LMG 26000</strain>
    </source>
</reference>
<dbReference type="PANTHER" id="PTHR33570:SF2">
    <property type="entry name" value="CARBOXYMUCONOLACTONE DECARBOXYLASE-LIKE DOMAIN-CONTAINING PROTEIN"/>
    <property type="match status" value="1"/>
</dbReference>
<dbReference type="InterPro" id="IPR029032">
    <property type="entry name" value="AhpD-like"/>
</dbReference>
<dbReference type="AlphaFoldDB" id="A0A428KJ22"/>
<evidence type="ECO:0000313" key="4">
    <source>
        <dbReference type="Proteomes" id="UP000270291"/>
    </source>
</evidence>
<dbReference type="InterPro" id="IPR003779">
    <property type="entry name" value="CMD-like"/>
</dbReference>
<evidence type="ECO:0000259" key="2">
    <source>
        <dbReference type="Pfam" id="PF02627"/>
    </source>
</evidence>
<keyword evidence="4" id="KW-1185">Reference proteome</keyword>
<dbReference type="GO" id="GO:0051920">
    <property type="term" value="F:peroxiredoxin activity"/>
    <property type="evidence" value="ECO:0007669"/>
    <property type="project" value="InterPro"/>
</dbReference>
<dbReference type="EMBL" id="RWIU01000001">
    <property type="protein sequence ID" value="RSK46378.1"/>
    <property type="molecule type" value="Genomic_DNA"/>
</dbReference>
<dbReference type="Gene3D" id="1.20.1290.10">
    <property type="entry name" value="AhpD-like"/>
    <property type="match status" value="1"/>
</dbReference>
<keyword evidence="1" id="KW-0732">Signal</keyword>
<feature type="domain" description="Carboxymuconolactone decarboxylase-like" evidence="2">
    <location>
        <begin position="149"/>
        <end position="231"/>
    </location>
</feature>
<proteinExistence type="predicted"/>
<dbReference type="InterPro" id="IPR052512">
    <property type="entry name" value="4CMD/NDH-1_regulator"/>
</dbReference>
<sequence length="238" mass="26143">MQRLFFLVALAAFFLFSTSSMNAQSSASLDQRQQSIATISALTAQGNLPKLHDALSQGLDNGLTINEEKEVLAQLYAYCGFPRSLNGINTLMKVVDERKAQGKHDAVGKEATPVTSTKSKYERGKKNLETLTGKPQDKLSGANAFCPEIDVFLKEHLFADIFERDVLTFQERELATVSALAAMPGVEPMLQAHLGMSMNTGLTEAQLRQVLALQEPLVDKKQAETSREVLRKALADKK</sequence>
<dbReference type="PANTHER" id="PTHR33570">
    <property type="entry name" value="4-CARBOXYMUCONOLACTONE DECARBOXYLASE FAMILY PROTEIN"/>
    <property type="match status" value="1"/>
</dbReference>
<feature type="signal peptide" evidence="1">
    <location>
        <begin position="1"/>
        <end position="23"/>
    </location>
</feature>
<dbReference type="Pfam" id="PF02627">
    <property type="entry name" value="CMD"/>
    <property type="match status" value="2"/>
</dbReference>
<feature type="domain" description="Carboxymuconolactone decarboxylase-like" evidence="2">
    <location>
        <begin position="26"/>
        <end position="87"/>
    </location>
</feature>
<organism evidence="3 4">
    <name type="scientific">Hymenobacter perfusus</name>
    <dbReference type="NCBI Taxonomy" id="1236770"/>
    <lineage>
        <taxon>Bacteria</taxon>
        <taxon>Pseudomonadati</taxon>
        <taxon>Bacteroidota</taxon>
        <taxon>Cytophagia</taxon>
        <taxon>Cytophagales</taxon>
        <taxon>Hymenobacteraceae</taxon>
        <taxon>Hymenobacter</taxon>
    </lineage>
</organism>
<dbReference type="OrthoDB" id="9812754at2"/>
<name>A0A428KJ22_9BACT</name>
<dbReference type="SUPFAM" id="SSF69118">
    <property type="entry name" value="AhpD-like"/>
    <property type="match status" value="1"/>
</dbReference>
<comment type="caution">
    <text evidence="3">The sequence shown here is derived from an EMBL/GenBank/DDBJ whole genome shotgun (WGS) entry which is preliminary data.</text>
</comment>
<evidence type="ECO:0000256" key="1">
    <source>
        <dbReference type="SAM" id="SignalP"/>
    </source>
</evidence>
<dbReference type="Proteomes" id="UP000270291">
    <property type="component" value="Unassembled WGS sequence"/>
</dbReference>
<dbReference type="RefSeq" id="WP_125435883.1">
    <property type="nucleotide sequence ID" value="NZ_RWIU01000001.1"/>
</dbReference>
<feature type="chain" id="PRO_5019215404" evidence="1">
    <location>
        <begin position="24"/>
        <end position="238"/>
    </location>
</feature>
<evidence type="ECO:0000313" key="3">
    <source>
        <dbReference type="EMBL" id="RSK46378.1"/>
    </source>
</evidence>